<evidence type="ECO:0000313" key="3">
    <source>
        <dbReference type="Proteomes" id="UP000183810"/>
    </source>
</evidence>
<feature type="transmembrane region" description="Helical" evidence="1">
    <location>
        <begin position="141"/>
        <end position="158"/>
    </location>
</feature>
<name>A0A1J0VUW6_9NOCA</name>
<feature type="transmembrane region" description="Helical" evidence="1">
    <location>
        <begin position="86"/>
        <end position="109"/>
    </location>
</feature>
<keyword evidence="1" id="KW-0812">Transmembrane</keyword>
<gene>
    <name evidence="2" type="ORF">BOX37_19815</name>
</gene>
<keyword evidence="3" id="KW-1185">Reference proteome</keyword>
<reference evidence="2" key="1">
    <citation type="submission" date="2016-11" db="EMBL/GenBank/DDBJ databases">
        <authorList>
            <person name="Jaros S."/>
            <person name="Januszkiewicz K."/>
            <person name="Wedrychowicz H."/>
        </authorList>
    </citation>
    <scope>NUCLEOTIDE SEQUENCE [LARGE SCALE GENOMIC DNA]</scope>
    <source>
        <strain evidence="2">Y48</strain>
    </source>
</reference>
<keyword evidence="1" id="KW-0472">Membrane</keyword>
<evidence type="ECO:0000256" key="1">
    <source>
        <dbReference type="SAM" id="Phobius"/>
    </source>
</evidence>
<sequence>MIARALSVARIHAVAWPMLIAWPLGILALAFAIPWVIFFLVDTDESNFTGSVSALLGLTLAFYLGAMTQTFPFALGMSVTRRDYYAATLLVAAAQVIGFGTLLTVLAIIENATGGWGVELVMFGVPGYFTSSWLLQFGTNLAIVALVAGVGLLIGAIYQRWRVVGFNTLAVTVLLTGGIAAIVITWQRWWPEVGRWFVETPRVVPMVVVPAAVALACLLGTWQVMRRATA</sequence>
<dbReference type="KEGG" id="nsl:BOX37_19815"/>
<keyword evidence="1" id="KW-1133">Transmembrane helix</keyword>
<organism evidence="2 3">
    <name type="scientific">Nocardia mangyaensis</name>
    <dbReference type="NCBI Taxonomy" id="2213200"/>
    <lineage>
        <taxon>Bacteria</taxon>
        <taxon>Bacillati</taxon>
        <taxon>Actinomycetota</taxon>
        <taxon>Actinomycetes</taxon>
        <taxon>Mycobacteriales</taxon>
        <taxon>Nocardiaceae</taxon>
        <taxon>Nocardia</taxon>
    </lineage>
</organism>
<dbReference type="Proteomes" id="UP000183810">
    <property type="component" value="Chromosome"/>
</dbReference>
<feature type="transmembrane region" description="Helical" evidence="1">
    <location>
        <begin position="48"/>
        <end position="66"/>
    </location>
</feature>
<protein>
    <submittedName>
        <fullName evidence="2">ABC transporter permease</fullName>
    </submittedName>
</protein>
<dbReference type="AlphaFoldDB" id="A0A1J0VUW6"/>
<feature type="transmembrane region" description="Helical" evidence="1">
    <location>
        <begin position="20"/>
        <end position="41"/>
    </location>
</feature>
<dbReference type="EMBL" id="CP018082">
    <property type="protein sequence ID" value="APE35822.1"/>
    <property type="molecule type" value="Genomic_DNA"/>
</dbReference>
<proteinExistence type="predicted"/>
<feature type="transmembrane region" description="Helical" evidence="1">
    <location>
        <begin position="165"/>
        <end position="186"/>
    </location>
</feature>
<evidence type="ECO:0000313" key="2">
    <source>
        <dbReference type="EMBL" id="APE35822.1"/>
    </source>
</evidence>
<accession>A0A1J0VUW6</accession>
<dbReference type="RefSeq" id="WP_071929010.1">
    <property type="nucleotide sequence ID" value="NZ_CP018082.1"/>
</dbReference>
<dbReference type="OrthoDB" id="3209791at2"/>
<feature type="transmembrane region" description="Helical" evidence="1">
    <location>
        <begin position="206"/>
        <end position="225"/>
    </location>
</feature>